<keyword evidence="3" id="KW-0540">Nuclease</keyword>
<feature type="domain" description="RecJ OB" evidence="9">
    <location>
        <begin position="484"/>
        <end position="606"/>
    </location>
</feature>
<dbReference type="Gene3D" id="3.10.310.30">
    <property type="match status" value="1"/>
</dbReference>
<dbReference type="InterPro" id="IPR051673">
    <property type="entry name" value="SSDNA_exonuclease_RecJ"/>
</dbReference>
<evidence type="ECO:0000259" key="7">
    <source>
        <dbReference type="Pfam" id="PF01368"/>
    </source>
</evidence>
<evidence type="ECO:0000259" key="8">
    <source>
        <dbReference type="Pfam" id="PF02272"/>
    </source>
</evidence>
<dbReference type="Pfam" id="PF01368">
    <property type="entry name" value="DHH"/>
    <property type="match status" value="1"/>
</dbReference>
<feature type="domain" description="DDH" evidence="7">
    <location>
        <begin position="101"/>
        <end position="260"/>
    </location>
</feature>
<keyword evidence="6" id="KW-0175">Coiled coil</keyword>
<organism evidence="10 11">
    <name type="scientific">Clostridium tetani</name>
    <dbReference type="NCBI Taxonomy" id="1513"/>
    <lineage>
        <taxon>Bacteria</taxon>
        <taxon>Bacillati</taxon>
        <taxon>Bacillota</taxon>
        <taxon>Clostridia</taxon>
        <taxon>Eubacteriales</taxon>
        <taxon>Clostridiaceae</taxon>
        <taxon>Clostridium</taxon>
    </lineage>
</organism>
<dbReference type="NCBIfam" id="TIGR00644">
    <property type="entry name" value="recJ"/>
    <property type="match status" value="1"/>
</dbReference>
<feature type="domain" description="DHHA1" evidence="8">
    <location>
        <begin position="377"/>
        <end position="471"/>
    </location>
</feature>
<evidence type="ECO:0000256" key="4">
    <source>
        <dbReference type="ARBA" id="ARBA00022801"/>
    </source>
</evidence>
<evidence type="ECO:0000313" key="10">
    <source>
        <dbReference type="EMBL" id="RXI49820.1"/>
    </source>
</evidence>
<dbReference type="InterPro" id="IPR041122">
    <property type="entry name" value="RecJ_OB"/>
</dbReference>
<evidence type="ECO:0000313" key="11">
    <source>
        <dbReference type="Proteomes" id="UP000290921"/>
    </source>
</evidence>
<evidence type="ECO:0000256" key="2">
    <source>
        <dbReference type="ARBA" id="ARBA00019841"/>
    </source>
</evidence>
<dbReference type="InterPro" id="IPR038763">
    <property type="entry name" value="DHH_sf"/>
</dbReference>
<dbReference type="InterPro" id="IPR003156">
    <property type="entry name" value="DHHA1_dom"/>
</dbReference>
<accession>A0A4Q0VFV5</accession>
<evidence type="ECO:0000259" key="9">
    <source>
        <dbReference type="Pfam" id="PF17768"/>
    </source>
</evidence>
<dbReference type="GO" id="GO:0003676">
    <property type="term" value="F:nucleic acid binding"/>
    <property type="evidence" value="ECO:0007669"/>
    <property type="project" value="InterPro"/>
</dbReference>
<feature type="coiled-coil region" evidence="6">
    <location>
        <begin position="334"/>
        <end position="361"/>
    </location>
</feature>
<proteinExistence type="inferred from homology"/>
<dbReference type="Proteomes" id="UP000290921">
    <property type="component" value="Unassembled WGS sequence"/>
</dbReference>
<dbReference type="Gene3D" id="3.90.1640.30">
    <property type="match status" value="1"/>
</dbReference>
<dbReference type="GO" id="GO:0008409">
    <property type="term" value="F:5'-3' exonuclease activity"/>
    <property type="evidence" value="ECO:0007669"/>
    <property type="project" value="InterPro"/>
</dbReference>
<reference evidence="10 11" key="1">
    <citation type="submission" date="2018-06" db="EMBL/GenBank/DDBJ databases">
        <title>Genome conservation of Clostridium tetani.</title>
        <authorList>
            <person name="Bruggemann H."/>
            <person name="Popoff M.R."/>
        </authorList>
    </citation>
    <scope>NUCLEOTIDE SEQUENCE [LARGE SCALE GENOMIC DNA]</scope>
    <source>
        <strain evidence="10 11">2017.061</strain>
    </source>
</reference>
<dbReference type="PANTHER" id="PTHR30255">
    <property type="entry name" value="SINGLE-STRANDED-DNA-SPECIFIC EXONUCLEASE RECJ"/>
    <property type="match status" value="1"/>
</dbReference>
<name>A0A4Q0VFV5_CLOTA</name>
<keyword evidence="4" id="KW-0378">Hydrolase</keyword>
<dbReference type="Pfam" id="PF02272">
    <property type="entry name" value="DHHA1"/>
    <property type="match status" value="1"/>
</dbReference>
<keyword evidence="5 10" id="KW-0269">Exonuclease</keyword>
<dbReference type="AlphaFoldDB" id="A0A4Q0VFV5"/>
<evidence type="ECO:0000256" key="1">
    <source>
        <dbReference type="ARBA" id="ARBA00005915"/>
    </source>
</evidence>
<evidence type="ECO:0000256" key="3">
    <source>
        <dbReference type="ARBA" id="ARBA00022722"/>
    </source>
</evidence>
<dbReference type="GO" id="GO:0006281">
    <property type="term" value="P:DNA repair"/>
    <property type="evidence" value="ECO:0007669"/>
    <property type="project" value="InterPro"/>
</dbReference>
<dbReference type="EMBL" id="QMAP01000002">
    <property type="protein sequence ID" value="RXI49820.1"/>
    <property type="molecule type" value="Genomic_DNA"/>
</dbReference>
<dbReference type="InterPro" id="IPR001667">
    <property type="entry name" value="DDH_dom"/>
</dbReference>
<dbReference type="Pfam" id="PF17768">
    <property type="entry name" value="RecJ_OB"/>
    <property type="match status" value="1"/>
</dbReference>
<evidence type="ECO:0000256" key="5">
    <source>
        <dbReference type="ARBA" id="ARBA00022839"/>
    </source>
</evidence>
<dbReference type="PANTHER" id="PTHR30255:SF2">
    <property type="entry name" value="SINGLE-STRANDED-DNA-SPECIFIC EXONUCLEASE RECJ"/>
    <property type="match status" value="1"/>
</dbReference>
<evidence type="ECO:0000256" key="6">
    <source>
        <dbReference type="SAM" id="Coils"/>
    </source>
</evidence>
<gene>
    <name evidence="10" type="primary">recJ</name>
    <name evidence="10" type="ORF">DP130_02215</name>
</gene>
<protein>
    <recommendedName>
        <fullName evidence="2">Single-stranded-DNA-specific exonuclease RecJ</fullName>
    </recommendedName>
</protein>
<dbReference type="SUPFAM" id="SSF64182">
    <property type="entry name" value="DHH phosphoesterases"/>
    <property type="match status" value="1"/>
</dbReference>
<dbReference type="InterPro" id="IPR004610">
    <property type="entry name" value="RecJ"/>
</dbReference>
<sequence>MFVDKSFATQNFYLVYNIKEVKSMKKRWMIKCSSVNIKKLSKATGINEVMIKVLVNRGIKTSYDINRFINASIEDLYDPFLMKDMDKGVELIKKAIEENKKVAIYGDYDADGVTSTVILYRGLKKCGANFIYHIPDRENEGYGMNKDRIEELKNNGVEIILSCDNGISAINEIEFAKELGMQVVITDHHELGFIDKDEKREYILPKADAIINPKREDCTYPFKLLCGAGIAFKFIQALYSVMGINSKELYELLQYVAIGTICDVVDLVDENRILVKNGIELLKDTDNLGLKYLIKETGINEKNLNSYHIGFVIGPCINATGRLETAKLSVELLLAEEDSKALDLAKKLHELNLERQKLTSDGVESVREIIENSSIKNDKIIVVYNKDIHESIAGIVAGKIREEYNLPAIIITKGKEKAKGSGRSIEEYNMFEELIKCKEILENFGGHPMAAGLSIKEENIDKLREKLNDQCNLTEEDIIPKITIDEKLSPDKVSIDFINKLSILEPFGKGNSSPVFAEKKLKIDKILLLGKDRNTLKFIIKVDDVRKMEGICFGRGNEFEEALKKNYGEKYRFIMNNPKDIKMDFIFYPTINEYNGYVNLQMRIIDYRFSS</sequence>
<comment type="similarity">
    <text evidence="1">Belongs to the RecJ family.</text>
</comment>
<comment type="caution">
    <text evidence="10">The sequence shown here is derived from an EMBL/GenBank/DDBJ whole genome shotgun (WGS) entry which is preliminary data.</text>
</comment>
<dbReference type="GO" id="GO:0006310">
    <property type="term" value="P:DNA recombination"/>
    <property type="evidence" value="ECO:0007669"/>
    <property type="project" value="InterPro"/>
</dbReference>